<sequence length="36" mass="3926">MECFTTKPITLCCIPGLRQGAIPQACHALNCISLMF</sequence>
<accession>A0A0E9WBJ8</accession>
<organism evidence="1">
    <name type="scientific">Anguilla anguilla</name>
    <name type="common">European freshwater eel</name>
    <name type="synonym">Muraena anguilla</name>
    <dbReference type="NCBI Taxonomy" id="7936"/>
    <lineage>
        <taxon>Eukaryota</taxon>
        <taxon>Metazoa</taxon>
        <taxon>Chordata</taxon>
        <taxon>Craniata</taxon>
        <taxon>Vertebrata</taxon>
        <taxon>Euteleostomi</taxon>
        <taxon>Actinopterygii</taxon>
        <taxon>Neopterygii</taxon>
        <taxon>Teleostei</taxon>
        <taxon>Anguilliformes</taxon>
        <taxon>Anguillidae</taxon>
        <taxon>Anguilla</taxon>
    </lineage>
</organism>
<proteinExistence type="predicted"/>
<name>A0A0E9WBJ8_ANGAN</name>
<reference evidence="1" key="1">
    <citation type="submission" date="2014-11" db="EMBL/GenBank/DDBJ databases">
        <authorList>
            <person name="Amaro Gonzalez C."/>
        </authorList>
    </citation>
    <scope>NUCLEOTIDE SEQUENCE</scope>
</reference>
<dbReference type="EMBL" id="GBXM01020881">
    <property type="protein sequence ID" value="JAH87696.1"/>
    <property type="molecule type" value="Transcribed_RNA"/>
</dbReference>
<evidence type="ECO:0000313" key="1">
    <source>
        <dbReference type="EMBL" id="JAH87696.1"/>
    </source>
</evidence>
<reference evidence="1" key="2">
    <citation type="journal article" date="2015" name="Fish Shellfish Immunol.">
        <title>Early steps in the European eel (Anguilla anguilla)-Vibrio vulnificus interaction in the gills: Role of the RtxA13 toxin.</title>
        <authorList>
            <person name="Callol A."/>
            <person name="Pajuelo D."/>
            <person name="Ebbesson L."/>
            <person name="Teles M."/>
            <person name="MacKenzie S."/>
            <person name="Amaro C."/>
        </authorList>
    </citation>
    <scope>NUCLEOTIDE SEQUENCE</scope>
</reference>
<dbReference type="AlphaFoldDB" id="A0A0E9WBJ8"/>
<protein>
    <submittedName>
        <fullName evidence="1">Uncharacterized protein</fullName>
    </submittedName>
</protein>